<dbReference type="Gene3D" id="1.10.1170.10">
    <property type="entry name" value="Inhibitor Of Apoptosis Protein (2mihbC-IAP-1), Chain A"/>
    <property type="match status" value="3"/>
</dbReference>
<dbReference type="InterPro" id="IPR001841">
    <property type="entry name" value="Znf_RING"/>
</dbReference>
<dbReference type="Gene3D" id="3.30.40.10">
    <property type="entry name" value="Zinc/RING finger domain, C3HC4 (zinc finger)"/>
    <property type="match status" value="1"/>
</dbReference>
<dbReference type="EMBL" id="JBAMIC010000021">
    <property type="protein sequence ID" value="KAK7092813.1"/>
    <property type="molecule type" value="Genomic_DNA"/>
</dbReference>
<dbReference type="Pfam" id="PF13920">
    <property type="entry name" value="zf-C3HC4_3"/>
    <property type="match status" value="1"/>
</dbReference>
<keyword evidence="5" id="KW-0175">Coiled coil</keyword>
<evidence type="ECO:0000313" key="8">
    <source>
        <dbReference type="EMBL" id="KAK7092813.1"/>
    </source>
</evidence>
<dbReference type="InterPro" id="IPR050784">
    <property type="entry name" value="IAP"/>
</dbReference>
<protein>
    <recommendedName>
        <fullName evidence="7">RING-type domain-containing protein</fullName>
    </recommendedName>
</protein>
<evidence type="ECO:0000259" key="7">
    <source>
        <dbReference type="PROSITE" id="PS50089"/>
    </source>
</evidence>
<comment type="similarity">
    <text evidence="1">Belongs to the IAP family.</text>
</comment>
<dbReference type="AlphaFoldDB" id="A0AAN9AT77"/>
<dbReference type="GO" id="GO:0005634">
    <property type="term" value="C:nucleus"/>
    <property type="evidence" value="ECO:0007669"/>
    <property type="project" value="TreeGrafter"/>
</dbReference>
<dbReference type="PROSITE" id="PS50089">
    <property type="entry name" value="ZF_RING_2"/>
    <property type="match status" value="1"/>
</dbReference>
<dbReference type="InterPro" id="IPR013083">
    <property type="entry name" value="Znf_RING/FYVE/PHD"/>
</dbReference>
<dbReference type="SUPFAM" id="SSF57850">
    <property type="entry name" value="RING/U-box"/>
    <property type="match status" value="1"/>
</dbReference>
<evidence type="ECO:0000256" key="5">
    <source>
        <dbReference type="SAM" id="Coils"/>
    </source>
</evidence>
<reference evidence="8 9" key="1">
    <citation type="submission" date="2024-02" db="EMBL/GenBank/DDBJ databases">
        <title>Chromosome-scale genome assembly of the rough periwinkle Littorina saxatilis.</title>
        <authorList>
            <person name="De Jode A."/>
            <person name="Faria R."/>
            <person name="Formenti G."/>
            <person name="Sims Y."/>
            <person name="Smith T.P."/>
            <person name="Tracey A."/>
            <person name="Wood J.M.D."/>
            <person name="Zagrodzka Z.B."/>
            <person name="Johannesson K."/>
            <person name="Butlin R.K."/>
            <person name="Leder E.H."/>
        </authorList>
    </citation>
    <scope>NUCLEOTIDE SEQUENCE [LARGE SCALE GENOMIC DNA]</scope>
    <source>
        <strain evidence="8">Snail1</strain>
        <tissue evidence="8">Muscle</tissue>
    </source>
</reference>
<feature type="region of interest" description="Disordered" evidence="6">
    <location>
        <begin position="109"/>
        <end position="132"/>
    </location>
</feature>
<organism evidence="8 9">
    <name type="scientific">Littorina saxatilis</name>
    <dbReference type="NCBI Taxonomy" id="31220"/>
    <lineage>
        <taxon>Eukaryota</taxon>
        <taxon>Metazoa</taxon>
        <taxon>Spiralia</taxon>
        <taxon>Lophotrochozoa</taxon>
        <taxon>Mollusca</taxon>
        <taxon>Gastropoda</taxon>
        <taxon>Caenogastropoda</taxon>
        <taxon>Littorinimorpha</taxon>
        <taxon>Littorinoidea</taxon>
        <taxon>Littorinidae</taxon>
        <taxon>Littorina</taxon>
    </lineage>
</organism>
<dbReference type="PANTHER" id="PTHR10044">
    <property type="entry name" value="INHIBITOR OF APOPTOSIS"/>
    <property type="match status" value="1"/>
</dbReference>
<evidence type="ECO:0000256" key="1">
    <source>
        <dbReference type="ARBA" id="ARBA00006672"/>
    </source>
</evidence>
<dbReference type="CDD" id="cd00022">
    <property type="entry name" value="BIR"/>
    <property type="match status" value="1"/>
</dbReference>
<gene>
    <name evidence="8" type="ORF">V1264_008501</name>
</gene>
<evidence type="ECO:0000256" key="2">
    <source>
        <dbReference type="ARBA" id="ARBA00022771"/>
    </source>
</evidence>
<sequence length="648" mass="72901">MDTLRVNCLTPEVRRLITFQLTPLPNDRNLSFSNSPAKLARAGFQRGTDARNDEVMCSFCKITYGDWEGESPFAVHRVLNEHCPFLSTPSPEDAVQRHPKVVDARRRLFQANDESDNHGDDSGYDSRLEDSTHSPAPSYVSVLSPEASFSFPFHPKIGDASMLFASRRLRTFTEPGCKLCARWAEEGFVYRPDTDDVQCVFCEVVFPFDSFEVCELHADNSAACPRVLMKDVGNITVADEERIKLKNLQWQLKRKDPQQSYAVCHPQYEEEIIRVGTYENWPYNSSWDEQLHLQAAALSEAGFYYTGCSDKVKCYCCGVGLYKWHQGADPWEQHALHMPACPHLQSKGHNFIQMAAQAQVLTEADLPPSTNVKECASGANDLVTSPPGSLTMDMCAVTAALTTSQYSVADIRQAVLTYFFHTSKFPTKDILLGQLRDADVNFTDLCKQREANFQKDTQLQEKDTALQEKDTALQQSQTVIQQTHTVVEQHVQTIQQHREELQFHREALRSQEAELEQKEAELSRQSQELERKRRLMAYQERQISALQLQMQTLLAHRRQADQQGNQAAPVQAAANNAAAVPAAPNAAAQNNNMTCDIRCKVCLSAESNTIFQPCCHITCCKTCAEELISEVCPVCRTPISDVLPAYIS</sequence>
<feature type="compositionally biased region" description="Basic and acidic residues" evidence="6">
    <location>
        <begin position="115"/>
        <end position="132"/>
    </location>
</feature>
<dbReference type="GO" id="GO:0051726">
    <property type="term" value="P:regulation of cell cycle"/>
    <property type="evidence" value="ECO:0007669"/>
    <property type="project" value="TreeGrafter"/>
</dbReference>
<feature type="domain" description="RING-type" evidence="7">
    <location>
        <begin position="599"/>
        <end position="636"/>
    </location>
</feature>
<proteinExistence type="inferred from homology"/>
<dbReference type="SUPFAM" id="SSF57924">
    <property type="entry name" value="Inhibitor of apoptosis (IAP) repeat"/>
    <property type="match status" value="3"/>
</dbReference>
<dbReference type="SMART" id="SM00238">
    <property type="entry name" value="BIR"/>
    <property type="match status" value="3"/>
</dbReference>
<dbReference type="Proteomes" id="UP001374579">
    <property type="component" value="Unassembled WGS sequence"/>
</dbReference>
<feature type="coiled-coil region" evidence="5">
    <location>
        <begin position="487"/>
        <end position="535"/>
    </location>
</feature>
<evidence type="ECO:0000256" key="3">
    <source>
        <dbReference type="ARBA" id="ARBA00022833"/>
    </source>
</evidence>
<keyword evidence="2 4" id="KW-0479">Metal-binding</keyword>
<name>A0AAN9AT77_9CAEN</name>
<evidence type="ECO:0000313" key="9">
    <source>
        <dbReference type="Proteomes" id="UP001374579"/>
    </source>
</evidence>
<dbReference type="Pfam" id="PF00653">
    <property type="entry name" value="BIR"/>
    <property type="match status" value="2"/>
</dbReference>
<comment type="caution">
    <text evidence="8">The sequence shown here is derived from an EMBL/GenBank/DDBJ whole genome shotgun (WGS) entry which is preliminary data.</text>
</comment>
<evidence type="ECO:0000256" key="6">
    <source>
        <dbReference type="SAM" id="MobiDB-lite"/>
    </source>
</evidence>
<keyword evidence="3" id="KW-0862">Zinc</keyword>
<dbReference type="GO" id="GO:0005737">
    <property type="term" value="C:cytoplasm"/>
    <property type="evidence" value="ECO:0007669"/>
    <property type="project" value="TreeGrafter"/>
</dbReference>
<dbReference type="GO" id="GO:0008270">
    <property type="term" value="F:zinc ion binding"/>
    <property type="evidence" value="ECO:0007669"/>
    <property type="project" value="UniProtKB-KW"/>
</dbReference>
<keyword evidence="2 4" id="KW-0863">Zinc-finger</keyword>
<evidence type="ECO:0000256" key="4">
    <source>
        <dbReference type="PROSITE-ProRule" id="PRU00175"/>
    </source>
</evidence>
<dbReference type="PROSITE" id="PS50143">
    <property type="entry name" value="BIR_REPEAT_2"/>
    <property type="match status" value="2"/>
</dbReference>
<dbReference type="InterPro" id="IPR001370">
    <property type="entry name" value="BIR_rpt"/>
</dbReference>
<accession>A0AAN9AT77</accession>
<keyword evidence="9" id="KW-1185">Reference proteome</keyword>